<dbReference type="RefSeq" id="WP_238847316.1">
    <property type="nucleotide sequence ID" value="NZ_CP046172.1"/>
</dbReference>
<dbReference type="AlphaFoldDB" id="A0A6G9YER8"/>
<organism evidence="1 2">
    <name type="scientific">Nocardia arthritidis</name>
    <dbReference type="NCBI Taxonomy" id="228602"/>
    <lineage>
        <taxon>Bacteria</taxon>
        <taxon>Bacillati</taxon>
        <taxon>Actinomycetota</taxon>
        <taxon>Actinomycetes</taxon>
        <taxon>Mycobacteriales</taxon>
        <taxon>Nocardiaceae</taxon>
        <taxon>Nocardia</taxon>
    </lineage>
</organism>
<dbReference type="Proteomes" id="UP000503540">
    <property type="component" value="Chromosome"/>
</dbReference>
<dbReference type="KEGG" id="nah:F5544_18310"/>
<name>A0A6G9YER8_9NOCA</name>
<proteinExistence type="predicted"/>
<keyword evidence="2" id="KW-1185">Reference proteome</keyword>
<evidence type="ECO:0000313" key="1">
    <source>
        <dbReference type="EMBL" id="QIS11536.1"/>
    </source>
</evidence>
<sequence length="326" mass="36626">MGFICSGFETTSIGVHLGYAVLIPYDGCRRLSDTSRGLIFQGGDMATRPATVVIHETRHIEYRELDTTDSETWLRTVLAAAAIDYIQLGPQIRLYFDRYSDRDQNTVANSMAHAYSAPLPGTIRGPVALCRNDSKSGMVHDLFVAQIDRIIERFGRDLETDSPRAAEIPETVSILTQPGPVTVGDHVHMPSDQVQDWIAARLGTSFARVEFRELDADMLMLHDPLSADDRNYTADYICATLIPTQRVFVRGPALVCRRDPATGQLGDLEPEQITRLLARFSRVVLDRLANILGFFFLRHGYYITIEHDRPSQKFGFRFDQDAETEG</sequence>
<gene>
    <name evidence="1" type="ORF">F5544_18310</name>
</gene>
<evidence type="ECO:0000313" key="2">
    <source>
        <dbReference type="Proteomes" id="UP000503540"/>
    </source>
</evidence>
<protein>
    <submittedName>
        <fullName evidence="1">Uncharacterized protein</fullName>
    </submittedName>
</protein>
<reference evidence="1 2" key="1">
    <citation type="journal article" date="2019" name="ACS Chem. Biol.">
        <title>Identification and Mobilization of a Cryptic Antibiotic Biosynthesis Gene Locus from a Human-Pathogenic Nocardia Isolate.</title>
        <authorList>
            <person name="Herisse M."/>
            <person name="Ishida K."/>
            <person name="Porter J.L."/>
            <person name="Howden B."/>
            <person name="Hertweck C."/>
            <person name="Stinear T.P."/>
            <person name="Pidot S.J."/>
        </authorList>
    </citation>
    <scope>NUCLEOTIDE SEQUENCE [LARGE SCALE GENOMIC DNA]</scope>
    <source>
        <strain evidence="1 2">AUSMDU00012717</strain>
    </source>
</reference>
<accession>A0A6G9YER8</accession>
<dbReference type="EMBL" id="CP046172">
    <property type="protein sequence ID" value="QIS11536.1"/>
    <property type="molecule type" value="Genomic_DNA"/>
</dbReference>